<dbReference type="InterPro" id="IPR051275">
    <property type="entry name" value="Cell_adhesion_signaling"/>
</dbReference>
<feature type="chain" id="PRO_5027535493" evidence="7">
    <location>
        <begin position="18"/>
        <end position="819"/>
    </location>
</feature>
<dbReference type="GeneID" id="105912926"/>
<evidence type="ECO:0000313" key="9">
    <source>
        <dbReference type="Proteomes" id="UP000515152"/>
    </source>
</evidence>
<dbReference type="SMART" id="SM00408">
    <property type="entry name" value="IGc2"/>
    <property type="match status" value="5"/>
</dbReference>
<dbReference type="InterPro" id="IPR013162">
    <property type="entry name" value="CD80_C2-set"/>
</dbReference>
<organism evidence="9 10">
    <name type="scientific">Clupea harengus</name>
    <name type="common">Atlantic herring</name>
    <dbReference type="NCBI Taxonomy" id="7950"/>
    <lineage>
        <taxon>Eukaryota</taxon>
        <taxon>Metazoa</taxon>
        <taxon>Chordata</taxon>
        <taxon>Craniata</taxon>
        <taxon>Vertebrata</taxon>
        <taxon>Euteleostomi</taxon>
        <taxon>Actinopterygii</taxon>
        <taxon>Neopterygii</taxon>
        <taxon>Teleostei</taxon>
        <taxon>Clupei</taxon>
        <taxon>Clupeiformes</taxon>
        <taxon>Clupeoidei</taxon>
        <taxon>Clupeidae</taxon>
        <taxon>Clupea</taxon>
    </lineage>
</organism>
<dbReference type="GO" id="GO:0001946">
    <property type="term" value="P:lymphangiogenesis"/>
    <property type="evidence" value="ECO:0007669"/>
    <property type="project" value="Ensembl"/>
</dbReference>
<feature type="domain" description="Ig-like" evidence="8">
    <location>
        <begin position="12"/>
        <end position="104"/>
    </location>
</feature>
<evidence type="ECO:0000256" key="2">
    <source>
        <dbReference type="ARBA" id="ARBA00023136"/>
    </source>
</evidence>
<keyword evidence="4" id="KW-0325">Glycoprotein</keyword>
<dbReference type="SUPFAM" id="SSF48726">
    <property type="entry name" value="Immunoglobulin"/>
    <property type="match status" value="8"/>
</dbReference>
<dbReference type="RefSeq" id="XP_012697386.2">
    <property type="nucleotide sequence ID" value="XM_012841932.3"/>
</dbReference>
<feature type="domain" description="Ig-like" evidence="8">
    <location>
        <begin position="209"/>
        <end position="293"/>
    </location>
</feature>
<keyword evidence="6" id="KW-1133">Transmembrane helix</keyword>
<evidence type="ECO:0000256" key="5">
    <source>
        <dbReference type="ARBA" id="ARBA00023319"/>
    </source>
</evidence>
<keyword evidence="2 6" id="KW-0472">Membrane</keyword>
<dbReference type="OrthoDB" id="10045578at2759"/>
<dbReference type="Pfam" id="PF13927">
    <property type="entry name" value="Ig_3"/>
    <property type="match status" value="3"/>
</dbReference>
<dbReference type="InterPro" id="IPR007110">
    <property type="entry name" value="Ig-like_dom"/>
</dbReference>
<dbReference type="SMART" id="SM00409">
    <property type="entry name" value="IG"/>
    <property type="match status" value="7"/>
</dbReference>
<comment type="subcellular location">
    <subcellularLocation>
        <location evidence="1">Membrane</location>
        <topology evidence="1">Single-pass type I membrane protein</topology>
    </subcellularLocation>
</comment>
<feature type="signal peptide" evidence="7">
    <location>
        <begin position="1"/>
        <end position="17"/>
    </location>
</feature>
<dbReference type="GO" id="GO:0098609">
    <property type="term" value="P:cell-cell adhesion"/>
    <property type="evidence" value="ECO:0007669"/>
    <property type="project" value="TreeGrafter"/>
</dbReference>
<accession>A0A6P3WFR9</accession>
<dbReference type="InterPro" id="IPR013783">
    <property type="entry name" value="Ig-like_fold"/>
</dbReference>
<proteinExistence type="predicted"/>
<feature type="domain" description="Ig-like" evidence="8">
    <location>
        <begin position="682"/>
        <end position="764"/>
    </location>
</feature>
<evidence type="ECO:0000256" key="4">
    <source>
        <dbReference type="ARBA" id="ARBA00023180"/>
    </source>
</evidence>
<dbReference type="InterPro" id="IPR036179">
    <property type="entry name" value="Ig-like_dom_sf"/>
</dbReference>
<evidence type="ECO:0000256" key="1">
    <source>
        <dbReference type="ARBA" id="ARBA00004479"/>
    </source>
</evidence>
<feature type="domain" description="Ig-like" evidence="8">
    <location>
        <begin position="388"/>
        <end position="475"/>
    </location>
</feature>
<name>A0A6P3WFR9_CLUHA</name>
<dbReference type="GO" id="GO:0005886">
    <property type="term" value="C:plasma membrane"/>
    <property type="evidence" value="ECO:0007669"/>
    <property type="project" value="TreeGrafter"/>
</dbReference>
<gene>
    <name evidence="10" type="primary">vcam1b</name>
</gene>
<keyword evidence="3" id="KW-1015">Disulfide bond</keyword>
<dbReference type="CTD" id="561971"/>
<feature type="domain" description="Ig-like" evidence="8">
    <location>
        <begin position="480"/>
        <end position="582"/>
    </location>
</feature>
<dbReference type="PROSITE" id="PS50835">
    <property type="entry name" value="IG_LIKE"/>
    <property type="match status" value="8"/>
</dbReference>
<dbReference type="KEGG" id="char:105912926"/>
<dbReference type="Proteomes" id="UP000515152">
    <property type="component" value="Chromosome 10"/>
</dbReference>
<evidence type="ECO:0000259" key="8">
    <source>
        <dbReference type="PROSITE" id="PS50835"/>
    </source>
</evidence>
<dbReference type="Gene3D" id="2.60.40.10">
    <property type="entry name" value="Immunoglobulins"/>
    <property type="match status" value="8"/>
</dbReference>
<dbReference type="Pfam" id="PF13895">
    <property type="entry name" value="Ig_2"/>
    <property type="match status" value="2"/>
</dbReference>
<feature type="domain" description="Ig-like" evidence="8">
    <location>
        <begin position="296"/>
        <end position="385"/>
    </location>
</feature>
<feature type="domain" description="Ig-like" evidence="8">
    <location>
        <begin position="590"/>
        <end position="679"/>
    </location>
</feature>
<feature type="transmembrane region" description="Helical" evidence="6">
    <location>
        <begin position="779"/>
        <end position="801"/>
    </location>
</feature>
<keyword evidence="9" id="KW-1185">Reference proteome</keyword>
<keyword evidence="7" id="KW-0732">Signal</keyword>
<feature type="domain" description="Ig-like" evidence="8">
    <location>
        <begin position="109"/>
        <end position="204"/>
    </location>
</feature>
<dbReference type="AlphaFoldDB" id="A0A6P3WFR9"/>
<sequence length="819" mass="89602">MAPALFWILFFPATVFSFVVEVSPKNAMFRVGDQEEVRCTMKDCAHTPEFSWRALEDRPMYVKTTTRGSESVLTYESVKRDHENRLICTASCGGDSKQKQATVKVYSFPEAPVISGHERLVLGKDATLSCKVLDVYPGQETELEWRDESGVLETHRGTESMRTLELNVTVTPTREGRNITCRALHHMRGVPAERSSIQTTVTLSVPYAPIEVQLSGSDEVEVGATLTLRCSAVGKPLPQVQWRGPQSAGQWLQDEGGLELVVHNVTHANAGQYECQASNFLGQSKTSLFVIVQGPPRNTSLTLSPRHPIREGESVTLSCRTVSVPVGEVRLLHDSKGKMTKMLSVKGSEINFTLPAAQLNQSGLYRCEASNDYGNQTNSTQLTVTAYPLQVELLPVGVVTAEIGSTLSLTCQASGCPLPQLSWGAPSTEGVLRGNYTEGPRSELSLKVNDPAQEGVYTCHARCGSITASRQTRVNLFSFPSVPIIERSGSQLEGGVSTFECAVTDVYPLESFRILWLYGEEELPQQTPPETTLTPAPTLTATLVSSVSMVMKLSHLGHPLTCQVELQMEGVPSGQRRRSAVTHIDVHHPPRNTSLTLSPRHPIREGESVALYCRTVSVPVGEVRLLHDSEEGVMELLSVKGSEINFTLPAAQLNQSGLYRCEASNPYGKQNNSTQLTVTAPPRNTTVEVLPSQRVMEGENVTICCRSISFPPPIVTLTKLGNGTEISSWSGTFLLTNLTPSDAGDYQVNFTNDLGNNTQVFTISVMERRLTPSRNWEELLIPAVVMGTTLAFAALLLDYVFRARRKGSYELAKCNPSTA</sequence>
<dbReference type="InterPro" id="IPR003599">
    <property type="entry name" value="Ig_sub"/>
</dbReference>
<keyword evidence="5" id="KW-0393">Immunoglobulin domain</keyword>
<dbReference type="PANTHER" id="PTHR11640">
    <property type="entry name" value="NEPHRIN"/>
    <property type="match status" value="1"/>
</dbReference>
<protein>
    <submittedName>
        <fullName evidence="10">Vascular cell adhesion protein 1b</fullName>
    </submittedName>
</protein>
<evidence type="ECO:0000313" key="10">
    <source>
        <dbReference type="RefSeq" id="XP_012697386.2"/>
    </source>
</evidence>
<dbReference type="GO" id="GO:0005911">
    <property type="term" value="C:cell-cell junction"/>
    <property type="evidence" value="ECO:0007669"/>
    <property type="project" value="TreeGrafter"/>
</dbReference>
<keyword evidence="6" id="KW-0812">Transmembrane</keyword>
<evidence type="ECO:0000256" key="7">
    <source>
        <dbReference type="SAM" id="SignalP"/>
    </source>
</evidence>
<dbReference type="Pfam" id="PF08205">
    <property type="entry name" value="C2-set_2"/>
    <property type="match status" value="1"/>
</dbReference>
<dbReference type="CDD" id="cd00096">
    <property type="entry name" value="Ig"/>
    <property type="match status" value="1"/>
</dbReference>
<evidence type="ECO:0000256" key="3">
    <source>
        <dbReference type="ARBA" id="ARBA00023157"/>
    </source>
</evidence>
<reference evidence="10" key="1">
    <citation type="submission" date="2025-08" db="UniProtKB">
        <authorList>
            <consortium name="RefSeq"/>
        </authorList>
    </citation>
    <scope>IDENTIFICATION</scope>
</reference>
<dbReference type="InterPro" id="IPR003598">
    <property type="entry name" value="Ig_sub2"/>
</dbReference>
<dbReference type="GO" id="GO:0050839">
    <property type="term" value="F:cell adhesion molecule binding"/>
    <property type="evidence" value="ECO:0007669"/>
    <property type="project" value="TreeGrafter"/>
</dbReference>
<dbReference type="PANTHER" id="PTHR11640:SF158">
    <property type="entry name" value="V-SET AND IMMUNOGLOBULIN DOMAIN-CONTAINING PROTEIN 10-LIKE 2"/>
    <property type="match status" value="1"/>
</dbReference>
<evidence type="ECO:0000256" key="6">
    <source>
        <dbReference type="SAM" id="Phobius"/>
    </source>
</evidence>